<reference evidence="11 12" key="1">
    <citation type="journal article" date="2015" name="Genome Announc.">
        <title>Expanding the biotechnology potential of lactobacilli through comparative genomics of 213 strains and associated genera.</title>
        <authorList>
            <person name="Sun Z."/>
            <person name="Harris H.M."/>
            <person name="McCann A."/>
            <person name="Guo C."/>
            <person name="Argimon S."/>
            <person name="Zhang W."/>
            <person name="Yang X."/>
            <person name="Jeffery I.B."/>
            <person name="Cooney J.C."/>
            <person name="Kagawa T.F."/>
            <person name="Liu W."/>
            <person name="Song Y."/>
            <person name="Salvetti E."/>
            <person name="Wrobel A."/>
            <person name="Rasinkangas P."/>
            <person name="Parkhill J."/>
            <person name="Rea M.C."/>
            <person name="O'Sullivan O."/>
            <person name="Ritari J."/>
            <person name="Douillard F.P."/>
            <person name="Paul Ross R."/>
            <person name="Yang R."/>
            <person name="Briner A.E."/>
            <person name="Felis G.E."/>
            <person name="de Vos W.M."/>
            <person name="Barrangou R."/>
            <person name="Klaenhammer T.R."/>
            <person name="Caufield P.W."/>
            <person name="Cui Y."/>
            <person name="Zhang H."/>
            <person name="O'Toole P.W."/>
        </authorList>
    </citation>
    <scope>NUCLEOTIDE SEQUENCE [LARGE SCALE GENOMIC DNA]</scope>
    <source>
        <strain evidence="11 12">DSM 20653</strain>
    </source>
</reference>
<evidence type="ECO:0000256" key="4">
    <source>
        <dbReference type="ARBA" id="ARBA00022695"/>
    </source>
</evidence>
<feature type="domain" description="RNA polymerase sigma factor 54 DNA-binding" evidence="9">
    <location>
        <begin position="266"/>
        <end position="424"/>
    </location>
</feature>
<dbReference type="InterPro" id="IPR000394">
    <property type="entry name" value="RNA_pol_sigma_54"/>
</dbReference>
<dbReference type="PROSITE" id="PS00718">
    <property type="entry name" value="SIGMA54_2"/>
    <property type="match status" value="1"/>
</dbReference>
<dbReference type="GO" id="GO:0003677">
    <property type="term" value="F:DNA binding"/>
    <property type="evidence" value="ECO:0007669"/>
    <property type="project" value="UniProtKB-KW"/>
</dbReference>
<evidence type="ECO:0000256" key="7">
    <source>
        <dbReference type="ARBA" id="ARBA00023125"/>
    </source>
</evidence>
<dbReference type="GO" id="GO:0016987">
    <property type="term" value="F:sigma factor activity"/>
    <property type="evidence" value="ECO:0007669"/>
    <property type="project" value="UniProtKB-KW"/>
</dbReference>
<accession>A0A0R1ZCI3</accession>
<keyword evidence="8" id="KW-0804">Transcription</keyword>
<dbReference type="GO" id="GO:0006352">
    <property type="term" value="P:DNA-templated transcription initiation"/>
    <property type="evidence" value="ECO:0007669"/>
    <property type="project" value="InterPro"/>
</dbReference>
<keyword evidence="5" id="KW-0805">Transcription regulation</keyword>
<dbReference type="NCBIfam" id="TIGR02395">
    <property type="entry name" value="rpoN_sigma"/>
    <property type="match status" value="1"/>
</dbReference>
<dbReference type="GO" id="GO:0016779">
    <property type="term" value="F:nucleotidyltransferase activity"/>
    <property type="evidence" value="ECO:0007669"/>
    <property type="project" value="UniProtKB-KW"/>
</dbReference>
<dbReference type="PATRIC" id="fig|1423820.4.peg.553"/>
<dbReference type="Pfam" id="PF00309">
    <property type="entry name" value="Sigma54_AID"/>
    <property type="match status" value="1"/>
</dbReference>
<evidence type="ECO:0000259" key="9">
    <source>
        <dbReference type="Pfam" id="PF04552"/>
    </source>
</evidence>
<evidence type="ECO:0000256" key="1">
    <source>
        <dbReference type="ARBA" id="ARBA00008798"/>
    </source>
</evidence>
<evidence type="ECO:0000259" key="10">
    <source>
        <dbReference type="Pfam" id="PF04963"/>
    </source>
</evidence>
<keyword evidence="7" id="KW-0238">DNA-binding</keyword>
<dbReference type="EMBL" id="AYYZ01000021">
    <property type="protein sequence ID" value="KRM52471.1"/>
    <property type="molecule type" value="Genomic_DNA"/>
</dbReference>
<organism evidence="11 12">
    <name type="scientific">Ligilactobacillus araffinosus DSM 20653</name>
    <dbReference type="NCBI Taxonomy" id="1423820"/>
    <lineage>
        <taxon>Bacteria</taxon>
        <taxon>Bacillati</taxon>
        <taxon>Bacillota</taxon>
        <taxon>Bacilli</taxon>
        <taxon>Lactobacillales</taxon>
        <taxon>Lactobacillaceae</taxon>
        <taxon>Ligilactobacillus</taxon>
    </lineage>
</organism>
<dbReference type="GO" id="GO:0000428">
    <property type="term" value="C:DNA-directed RNA polymerase complex"/>
    <property type="evidence" value="ECO:0007669"/>
    <property type="project" value="UniProtKB-KW"/>
</dbReference>
<dbReference type="GO" id="GO:0001216">
    <property type="term" value="F:DNA-binding transcription activator activity"/>
    <property type="evidence" value="ECO:0007669"/>
    <property type="project" value="InterPro"/>
</dbReference>
<dbReference type="PIRSF" id="PIRSF000774">
    <property type="entry name" value="RpoN"/>
    <property type="match status" value="1"/>
</dbReference>
<evidence type="ECO:0000256" key="3">
    <source>
        <dbReference type="ARBA" id="ARBA00022679"/>
    </source>
</evidence>
<dbReference type="AlphaFoldDB" id="A0A0R1ZCI3"/>
<comment type="similarity">
    <text evidence="1">Belongs to the sigma-54 factor family.</text>
</comment>
<keyword evidence="6" id="KW-0731">Sigma factor</keyword>
<evidence type="ECO:0000313" key="11">
    <source>
        <dbReference type="EMBL" id="KRM52471.1"/>
    </source>
</evidence>
<comment type="caution">
    <text evidence="11">The sequence shown here is derived from an EMBL/GenBank/DDBJ whole genome shotgun (WGS) entry which is preliminary data.</text>
</comment>
<dbReference type="STRING" id="1423820.FC64_GL000549"/>
<dbReference type="InterPro" id="IPR007046">
    <property type="entry name" value="RNA_pol_sigma_54_core-bd"/>
</dbReference>
<protein>
    <submittedName>
        <fullName evidence="11">DNA-directed RNA polymerase sigma subunit RpoN</fullName>
    </submittedName>
</protein>
<evidence type="ECO:0000256" key="8">
    <source>
        <dbReference type="ARBA" id="ARBA00023163"/>
    </source>
</evidence>
<name>A0A0R1ZCI3_9LACO</name>
<dbReference type="PROSITE" id="PS50044">
    <property type="entry name" value="SIGMA54_3"/>
    <property type="match status" value="1"/>
</dbReference>
<dbReference type="Pfam" id="PF04963">
    <property type="entry name" value="Sigma54_CBD"/>
    <property type="match status" value="1"/>
</dbReference>
<gene>
    <name evidence="11" type="ORF">FC64_GL000549</name>
</gene>
<dbReference type="PRINTS" id="PR00045">
    <property type="entry name" value="SIGMA54FCT"/>
</dbReference>
<keyword evidence="2 11" id="KW-0240">DNA-directed RNA polymerase</keyword>
<dbReference type="PANTHER" id="PTHR32248:SF4">
    <property type="entry name" value="RNA POLYMERASE SIGMA-54 FACTOR"/>
    <property type="match status" value="1"/>
</dbReference>
<dbReference type="Gene3D" id="1.10.10.1330">
    <property type="entry name" value="RNA polymerase sigma-54 factor, core-binding domain"/>
    <property type="match status" value="1"/>
</dbReference>
<dbReference type="PANTHER" id="PTHR32248">
    <property type="entry name" value="RNA POLYMERASE SIGMA-54 FACTOR"/>
    <property type="match status" value="1"/>
</dbReference>
<evidence type="ECO:0000256" key="2">
    <source>
        <dbReference type="ARBA" id="ARBA00022478"/>
    </source>
</evidence>
<sequence>MEISQNLKQKQLQKLAMTQQMQQSIKILKSTNEELTKLIKQRELENPFIEVHDSHSQNSETVDFTNLISNRQPSLDDYLLDQVHLTMRNTPIRTLVIYFIENLDDNGYLKLDVDQMIHEQKFDPMLVADALTLLHQLDPPGIGARNLQECLLLQAELDPDAPQFAASILQNDFEQLVNKNWNQIAIKYSITEDDAVAILQYVQTLSPAPGLGYQHPDPEYIYPDLKVTVNNGIPTVTLTKHALPQLTFNQEYFEEMNQSDDPAVQSFVTQKKREYDQLDSQINQREKTILLVGQAIIARQQEFFTDPTHPLKPLLLRDIAHQLQLHESTISRAVNGKYLKADFGTYELKSFFTTAARYAADQKLSTDSVQRMIQKLVANEDPHHPLSDQKIVDLLTDKEIKISRRTVAKYRSQLGIPSSSKRKR</sequence>
<keyword evidence="4" id="KW-0548">Nucleotidyltransferase</keyword>
<dbReference type="PROSITE" id="PS00717">
    <property type="entry name" value="SIGMA54_1"/>
    <property type="match status" value="1"/>
</dbReference>
<feature type="domain" description="RNA polymerase sigma factor 54 core-binding" evidence="10">
    <location>
        <begin position="69"/>
        <end position="252"/>
    </location>
</feature>
<evidence type="ECO:0000256" key="6">
    <source>
        <dbReference type="ARBA" id="ARBA00023082"/>
    </source>
</evidence>
<dbReference type="Proteomes" id="UP000051291">
    <property type="component" value="Unassembled WGS sequence"/>
</dbReference>
<keyword evidence="3" id="KW-0808">Transferase</keyword>
<proteinExistence type="inferred from homology"/>
<dbReference type="Pfam" id="PF04552">
    <property type="entry name" value="Sigma54_DBD"/>
    <property type="match status" value="1"/>
</dbReference>
<evidence type="ECO:0000256" key="5">
    <source>
        <dbReference type="ARBA" id="ARBA00023015"/>
    </source>
</evidence>
<dbReference type="RefSeq" id="WP_057906586.1">
    <property type="nucleotide sequence ID" value="NZ_AYYZ01000021.1"/>
</dbReference>
<dbReference type="Gene3D" id="1.10.10.60">
    <property type="entry name" value="Homeodomain-like"/>
    <property type="match status" value="1"/>
</dbReference>
<keyword evidence="12" id="KW-1185">Reference proteome</keyword>
<dbReference type="InterPro" id="IPR038709">
    <property type="entry name" value="RpoN_core-bd_sf"/>
</dbReference>
<evidence type="ECO:0000313" key="12">
    <source>
        <dbReference type="Proteomes" id="UP000051291"/>
    </source>
</evidence>
<dbReference type="InterPro" id="IPR007634">
    <property type="entry name" value="RNA_pol_sigma_54_DNA-bd"/>
</dbReference>